<comment type="similarity">
    <text evidence="2">Belongs to the ketopantoate reductase family.</text>
</comment>
<dbReference type="GO" id="GO:0008677">
    <property type="term" value="F:2-dehydropantoate 2-reductase activity"/>
    <property type="evidence" value="ECO:0007669"/>
    <property type="project" value="UniProtKB-EC"/>
</dbReference>
<keyword evidence="7" id="KW-0560">Oxidoreductase</keyword>
<dbReference type="InterPro" id="IPR008927">
    <property type="entry name" value="6-PGluconate_DH-like_C_sf"/>
</dbReference>
<gene>
    <name evidence="12" type="ORF">ML536_01160</name>
</gene>
<evidence type="ECO:0000259" key="10">
    <source>
        <dbReference type="Pfam" id="PF02558"/>
    </source>
</evidence>
<protein>
    <recommendedName>
        <fullName evidence="4">2-dehydropantoate 2-reductase</fullName>
        <ecNumber evidence="3">1.1.1.169</ecNumber>
    </recommendedName>
    <alternativeName>
        <fullName evidence="8">Ketopantoate reductase</fullName>
    </alternativeName>
</protein>
<organism evidence="12 13">
    <name type="scientific">Paradevosia shaoguanensis</name>
    <dbReference type="NCBI Taxonomy" id="1335043"/>
    <lineage>
        <taxon>Bacteria</taxon>
        <taxon>Pseudomonadati</taxon>
        <taxon>Pseudomonadota</taxon>
        <taxon>Alphaproteobacteria</taxon>
        <taxon>Hyphomicrobiales</taxon>
        <taxon>Devosiaceae</taxon>
        <taxon>Paradevosia</taxon>
    </lineage>
</organism>
<evidence type="ECO:0000256" key="8">
    <source>
        <dbReference type="ARBA" id="ARBA00032024"/>
    </source>
</evidence>
<reference evidence="12" key="1">
    <citation type="submission" date="2022-03" db="EMBL/GenBank/DDBJ databases">
        <title>The complete genome sequence of a Methyloterrigena soli.</title>
        <authorList>
            <person name="Zi Z."/>
        </authorList>
    </citation>
    <scope>NUCLEOTIDE SEQUENCE</scope>
    <source>
        <strain evidence="12">M48</strain>
    </source>
</reference>
<sequence length="334" mass="35788">MNYTIIGAGAIGGVVGVALHEAGHSVTLVEANPDHRAAIARDGLQISGFRESTTRLKVIAPDDLLPGQERVLLAVKAPHTNAAIDLLKGKLAEDGFIVSLQNGLNEYALAEAFGAHRVIGAYLTFGGFIEAPGKIRYAGEGSFRVGEVDGTISPRVEELAAHLRSLQACEVTDNIFGYLWAKMVVGAVYYGTAVLDRDVLDIYADPDAIRLLSSAAREGAEIARLNDVRLVDVDGFSPDAFADDDPARIAASWDAQRAYWGGHTGGVGRTGVWRDLAVHHRKTECSEHVGAITRRRGNHPTPTLDRIAQCVAEIEAGTRTVGWENLAFLTKTAN</sequence>
<dbReference type="GO" id="GO:0050661">
    <property type="term" value="F:NADP binding"/>
    <property type="evidence" value="ECO:0007669"/>
    <property type="project" value="TreeGrafter"/>
</dbReference>
<comment type="pathway">
    <text evidence="1">Cofactor biosynthesis; (R)-pantothenate biosynthesis; (R)-pantoate from 3-methyl-2-oxobutanoate: step 2/2.</text>
</comment>
<dbReference type="Gene3D" id="3.40.50.720">
    <property type="entry name" value="NAD(P)-binding Rossmann-like Domain"/>
    <property type="match status" value="1"/>
</dbReference>
<dbReference type="GO" id="GO:0015940">
    <property type="term" value="P:pantothenate biosynthetic process"/>
    <property type="evidence" value="ECO:0007669"/>
    <property type="project" value="UniProtKB-KW"/>
</dbReference>
<dbReference type="EMBL" id="JALAZD010000001">
    <property type="protein sequence ID" value="MCI0125428.1"/>
    <property type="molecule type" value="Genomic_DNA"/>
</dbReference>
<evidence type="ECO:0000256" key="9">
    <source>
        <dbReference type="ARBA" id="ARBA00048793"/>
    </source>
</evidence>
<keyword evidence="13" id="KW-1185">Reference proteome</keyword>
<evidence type="ECO:0000256" key="4">
    <source>
        <dbReference type="ARBA" id="ARBA00019465"/>
    </source>
</evidence>
<dbReference type="Proteomes" id="UP001156140">
    <property type="component" value="Unassembled WGS sequence"/>
</dbReference>
<dbReference type="AlphaFoldDB" id="A0AA41U9M6"/>
<evidence type="ECO:0000259" key="11">
    <source>
        <dbReference type="Pfam" id="PF08546"/>
    </source>
</evidence>
<dbReference type="PANTHER" id="PTHR43765:SF2">
    <property type="entry name" value="2-DEHYDROPANTOATE 2-REDUCTASE"/>
    <property type="match status" value="1"/>
</dbReference>
<evidence type="ECO:0000256" key="7">
    <source>
        <dbReference type="ARBA" id="ARBA00023002"/>
    </source>
</evidence>
<dbReference type="Pfam" id="PF08546">
    <property type="entry name" value="ApbA_C"/>
    <property type="match status" value="1"/>
</dbReference>
<proteinExistence type="inferred from homology"/>
<evidence type="ECO:0000313" key="12">
    <source>
        <dbReference type="EMBL" id="MCI0125428.1"/>
    </source>
</evidence>
<name>A0AA41U9M6_9HYPH</name>
<comment type="catalytic activity">
    <reaction evidence="9">
        <text>(R)-pantoate + NADP(+) = 2-dehydropantoate + NADPH + H(+)</text>
        <dbReference type="Rhea" id="RHEA:16233"/>
        <dbReference type="ChEBI" id="CHEBI:11561"/>
        <dbReference type="ChEBI" id="CHEBI:15378"/>
        <dbReference type="ChEBI" id="CHEBI:15980"/>
        <dbReference type="ChEBI" id="CHEBI:57783"/>
        <dbReference type="ChEBI" id="CHEBI:58349"/>
        <dbReference type="EC" id="1.1.1.169"/>
    </reaction>
</comment>
<dbReference type="EC" id="1.1.1.169" evidence="3"/>
<dbReference type="InterPro" id="IPR036291">
    <property type="entry name" value="NAD(P)-bd_dom_sf"/>
</dbReference>
<evidence type="ECO:0000256" key="5">
    <source>
        <dbReference type="ARBA" id="ARBA00022655"/>
    </source>
</evidence>
<evidence type="ECO:0000256" key="3">
    <source>
        <dbReference type="ARBA" id="ARBA00013014"/>
    </source>
</evidence>
<dbReference type="InterPro" id="IPR013328">
    <property type="entry name" value="6PGD_dom2"/>
</dbReference>
<dbReference type="InterPro" id="IPR013752">
    <property type="entry name" value="KPA_reductase"/>
</dbReference>
<feature type="domain" description="Ketopantoate reductase N-terminal" evidence="10">
    <location>
        <begin position="4"/>
        <end position="149"/>
    </location>
</feature>
<dbReference type="SUPFAM" id="SSF48179">
    <property type="entry name" value="6-phosphogluconate dehydrogenase C-terminal domain-like"/>
    <property type="match status" value="1"/>
</dbReference>
<dbReference type="InterPro" id="IPR050838">
    <property type="entry name" value="Ketopantoate_reductase"/>
</dbReference>
<dbReference type="GO" id="GO:0005737">
    <property type="term" value="C:cytoplasm"/>
    <property type="evidence" value="ECO:0007669"/>
    <property type="project" value="TreeGrafter"/>
</dbReference>
<feature type="domain" description="Ketopantoate reductase C-terminal" evidence="11">
    <location>
        <begin position="174"/>
        <end position="315"/>
    </location>
</feature>
<evidence type="ECO:0000313" key="13">
    <source>
        <dbReference type="Proteomes" id="UP001156140"/>
    </source>
</evidence>
<dbReference type="SUPFAM" id="SSF51735">
    <property type="entry name" value="NAD(P)-binding Rossmann-fold domains"/>
    <property type="match status" value="1"/>
</dbReference>
<dbReference type="InterPro" id="IPR013332">
    <property type="entry name" value="KPR_N"/>
</dbReference>
<accession>A0AA41U9M6</accession>
<comment type="caution">
    <text evidence="12">The sequence shown here is derived from an EMBL/GenBank/DDBJ whole genome shotgun (WGS) entry which is preliminary data.</text>
</comment>
<dbReference type="Gene3D" id="1.10.1040.10">
    <property type="entry name" value="N-(1-d-carboxylethyl)-l-norvaline Dehydrogenase, domain 2"/>
    <property type="match status" value="1"/>
</dbReference>
<keyword evidence="5" id="KW-0566">Pantothenate biosynthesis</keyword>
<dbReference type="Pfam" id="PF02558">
    <property type="entry name" value="ApbA"/>
    <property type="match status" value="1"/>
</dbReference>
<evidence type="ECO:0000256" key="2">
    <source>
        <dbReference type="ARBA" id="ARBA00007870"/>
    </source>
</evidence>
<dbReference type="RefSeq" id="WP_281734662.1">
    <property type="nucleotide sequence ID" value="NZ_JAKETQ010000001.1"/>
</dbReference>
<evidence type="ECO:0000256" key="1">
    <source>
        <dbReference type="ARBA" id="ARBA00004994"/>
    </source>
</evidence>
<evidence type="ECO:0000256" key="6">
    <source>
        <dbReference type="ARBA" id="ARBA00022857"/>
    </source>
</evidence>
<keyword evidence="6" id="KW-0521">NADP</keyword>
<dbReference type="PANTHER" id="PTHR43765">
    <property type="entry name" value="2-DEHYDROPANTOATE 2-REDUCTASE-RELATED"/>
    <property type="match status" value="1"/>
</dbReference>